<dbReference type="GO" id="GO:0031965">
    <property type="term" value="C:nuclear membrane"/>
    <property type="evidence" value="ECO:0007669"/>
    <property type="project" value="UniProtKB-SubCell"/>
</dbReference>
<evidence type="ECO:0000256" key="5">
    <source>
        <dbReference type="ARBA" id="ARBA00023132"/>
    </source>
</evidence>
<feature type="compositionally biased region" description="Acidic residues" evidence="9">
    <location>
        <begin position="86"/>
        <end position="135"/>
    </location>
</feature>
<keyword evidence="3" id="KW-0653">Protein transport</keyword>
<feature type="compositionally biased region" description="Polar residues" evidence="9">
    <location>
        <begin position="138"/>
        <end position="149"/>
    </location>
</feature>
<dbReference type="Gene3D" id="1.20.190.50">
    <property type="match status" value="1"/>
</dbReference>
<comment type="subunit">
    <text evidence="7">Part of the nuclear pore complex (NPC).</text>
</comment>
<dbReference type="GO" id="GO:0000973">
    <property type="term" value="P:post-transcriptional tethering of RNA polymerase II gene DNA at nuclear periphery"/>
    <property type="evidence" value="ECO:0007669"/>
    <property type="project" value="TreeGrafter"/>
</dbReference>
<dbReference type="PANTHER" id="PTHR13003:SF2">
    <property type="entry name" value="NUCLEAR PORE COMPLEX PROTEIN NUP107"/>
    <property type="match status" value="1"/>
</dbReference>
<dbReference type="GO" id="GO:0017056">
    <property type="term" value="F:structural constituent of nuclear pore"/>
    <property type="evidence" value="ECO:0007669"/>
    <property type="project" value="UniProtKB-UniRule"/>
</dbReference>
<sequence length="1112" mass="125487">MSSMLTVDRWPQNTRKKFAAAASSPPKPCCQKGIVELLRESLKPVNFQICLRALDSHGSHDKGRGLYRPRCFSSAQGFTSNRPEIIEIDDDDEDNDDQPMGDEEDLDTNEDEDEDEEMGEYDDDDDNEEDEDEDDFTGKTNGLNGSESPLNLIPATNGHKEALNVTAPELFTSAGAQEALHPLRRTADRVTRQIEAFAEKLDRFKQKGTRPDDFGSYQAAYQLVKSYQTIAQDAINDISKENTVKRAKMGWKSDRSSATTAHDKSEEVQRLQLEASTWQLLLNLISINDPPSRASTKQAQDTAFQKLHRYSSDREIWEQFLDADHFALECVVIMKWLEYNAASANHDIDSIIAELEKQAERGQGLWTHGWLYTKEAIKGQKRLRAWPQPLDPNDPGITTSLLNSEKSEPLITQLDPDAVTRQKQSLQKQDQFHNRATWMACWKMLRQGENWTAIREWAHERLENWRAVSLCGSSVHSKAHGERTPVDDGATRMMNYRSQASWRAACSALARSQNAEDFERAVYALLCGETEAAFKVCQNWDDYLYVYFNSVVLSRYQGFCKQFQRKLSYSPTTPISFVPEPVGYGDVNKFVLYTKGNERVGVEARNPYRTIQAAIIGKGYDSFFHSLAKAVSQVAANKPEQSTFIPDMSPTGVDDSLLITAEDNDAVRIATHLYVVVNSLGYVRADSQFFELASVNVIGYIANLEEAGLVDLIPSYASLLPSHMAHSVLGQILIEIVDPRVRKLLVRLMEKQDLDIEAVLRDQWKWISASISPIDHSRARVTYPKVISRKDGNRELAPVKNDFIGNDTAVVDDRIIRSLEWLRYVDGQWGRICHLGTQLYKQFYLAGKLSAARELSRRMRLSEVSRELFGFDLTELSVGIQDGAEQVTPEPSSPTKSKILGSSHRRSRSATNGVPSSSETNILIQQSQTMQDLEQLILAFDAVEKFAAVFERLDKNRRRRDSGTIQDLQEELQEALDDIAVHIDAVLDEWLIGPGSETERAELEEIRNTYIPELFLDYHAALYYSAHVHTSENLVQCMNLAVQVAENEYLNRTFVASRRMAELVDALAISSRAMVYSGAKPGIKLLGGESLGIWNVHVPEEENESIGIREAL</sequence>
<evidence type="ECO:0000256" key="9">
    <source>
        <dbReference type="SAM" id="MobiDB-lite"/>
    </source>
</evidence>
<keyword evidence="6 7" id="KW-0539">Nucleus</keyword>
<feature type="region of interest" description="Disordered" evidence="9">
    <location>
        <begin position="78"/>
        <end position="154"/>
    </location>
</feature>
<feature type="region of interest" description="Disordered" evidence="9">
    <location>
        <begin position="883"/>
        <end position="919"/>
    </location>
</feature>
<dbReference type="Gene3D" id="1.10.3450.20">
    <property type="match status" value="1"/>
</dbReference>
<feature type="coiled-coil region" evidence="8">
    <location>
        <begin position="958"/>
        <end position="985"/>
    </location>
</feature>
<comment type="caution">
    <text evidence="10">The sequence shown here is derived from an EMBL/GenBank/DDBJ whole genome shotgun (WGS) entry which is preliminary data.</text>
</comment>
<evidence type="ECO:0000313" key="11">
    <source>
        <dbReference type="Proteomes" id="UP000324241"/>
    </source>
</evidence>
<dbReference type="GeneID" id="54323638"/>
<keyword evidence="8" id="KW-0175">Coiled coil</keyword>
<evidence type="ECO:0000256" key="1">
    <source>
        <dbReference type="ARBA" id="ARBA00022448"/>
    </source>
</evidence>
<comment type="similarity">
    <text evidence="7">Belongs to the nucleoporin Nup84/Nup107 family.</text>
</comment>
<accession>A0A5M9MY68</accession>
<evidence type="ECO:0000313" key="10">
    <source>
        <dbReference type="EMBL" id="KAA8652035.1"/>
    </source>
</evidence>
<comment type="function">
    <text evidence="7">Functions as a component of the nuclear pore complex (NPC).</text>
</comment>
<dbReference type="OrthoDB" id="3098at2759"/>
<proteinExistence type="inferred from homology"/>
<dbReference type="GO" id="GO:0031080">
    <property type="term" value="C:nuclear pore outer ring"/>
    <property type="evidence" value="ECO:0007669"/>
    <property type="project" value="TreeGrafter"/>
</dbReference>
<evidence type="ECO:0000256" key="7">
    <source>
        <dbReference type="RuleBase" id="RU365072"/>
    </source>
</evidence>
<dbReference type="FunFam" id="1.10.3450.20:FF:000003">
    <property type="entry name" value="Nuclear pore complex protein"/>
    <property type="match status" value="1"/>
</dbReference>
<evidence type="ECO:0000256" key="2">
    <source>
        <dbReference type="ARBA" id="ARBA00022816"/>
    </source>
</evidence>
<evidence type="ECO:0000256" key="4">
    <source>
        <dbReference type="ARBA" id="ARBA00023010"/>
    </source>
</evidence>
<keyword evidence="1 7" id="KW-0813">Transport</keyword>
<organism evidence="10 11">
    <name type="scientific">Aspergillus tanneri</name>
    <dbReference type="NCBI Taxonomy" id="1220188"/>
    <lineage>
        <taxon>Eukaryota</taxon>
        <taxon>Fungi</taxon>
        <taxon>Dikarya</taxon>
        <taxon>Ascomycota</taxon>
        <taxon>Pezizomycotina</taxon>
        <taxon>Eurotiomycetes</taxon>
        <taxon>Eurotiomycetidae</taxon>
        <taxon>Eurotiales</taxon>
        <taxon>Aspergillaceae</taxon>
        <taxon>Aspergillus</taxon>
        <taxon>Aspergillus subgen. Circumdati</taxon>
    </lineage>
</organism>
<name>A0A5M9MY68_9EURO</name>
<gene>
    <name evidence="10" type="primary">NUP84</name>
    <name evidence="10" type="ORF">ATNIH1004_000936</name>
</gene>
<dbReference type="GO" id="GO:0006606">
    <property type="term" value="P:protein import into nucleus"/>
    <property type="evidence" value="ECO:0007669"/>
    <property type="project" value="TreeGrafter"/>
</dbReference>
<dbReference type="VEuPathDB" id="FungiDB:EYZ11_004160"/>
<dbReference type="GO" id="GO:0006406">
    <property type="term" value="P:mRNA export from nucleus"/>
    <property type="evidence" value="ECO:0007669"/>
    <property type="project" value="TreeGrafter"/>
</dbReference>
<comment type="subcellular location">
    <subcellularLocation>
        <location evidence="7">Nucleus</location>
        <location evidence="7">Nuclear pore complex</location>
    </subcellularLocation>
    <subcellularLocation>
        <location evidence="7">Nucleus membrane</location>
    </subcellularLocation>
</comment>
<dbReference type="InterPro" id="IPR007252">
    <property type="entry name" value="Nup84/Nup107"/>
</dbReference>
<feature type="compositionally biased region" description="Polar residues" evidence="9">
    <location>
        <begin position="909"/>
        <end position="919"/>
    </location>
</feature>
<dbReference type="RefSeq" id="XP_033431396.1">
    <property type="nucleotide sequence ID" value="XM_033565639.1"/>
</dbReference>
<evidence type="ECO:0000256" key="6">
    <source>
        <dbReference type="ARBA" id="ARBA00023242"/>
    </source>
</evidence>
<dbReference type="AlphaFoldDB" id="A0A5M9MY68"/>
<protein>
    <recommendedName>
        <fullName evidence="7">Nuclear pore complex protein</fullName>
    </recommendedName>
</protein>
<dbReference type="Pfam" id="PF04121">
    <property type="entry name" value="Nup84_Nup100"/>
    <property type="match status" value="1"/>
</dbReference>
<keyword evidence="5 7" id="KW-0906">Nuclear pore complex</keyword>
<keyword evidence="2" id="KW-0509">mRNA transport</keyword>
<keyword evidence="7" id="KW-0472">Membrane</keyword>
<keyword evidence="4 7" id="KW-0811">Translocation</keyword>
<dbReference type="Proteomes" id="UP000324241">
    <property type="component" value="Unassembled WGS sequence"/>
</dbReference>
<evidence type="ECO:0000256" key="8">
    <source>
        <dbReference type="SAM" id="Coils"/>
    </source>
</evidence>
<reference evidence="10 11" key="1">
    <citation type="submission" date="2019-08" db="EMBL/GenBank/DDBJ databases">
        <title>The genome sequence of a newly discovered highly antifungal drug resistant Aspergillus species, Aspergillus tanneri NIH 1004.</title>
        <authorList>
            <person name="Mounaud S."/>
            <person name="Singh I."/>
            <person name="Joardar V."/>
            <person name="Pakala S."/>
            <person name="Pakala S."/>
            <person name="Venepally P."/>
            <person name="Chung J.K."/>
            <person name="Losada L."/>
            <person name="Nierman W.C."/>
        </authorList>
    </citation>
    <scope>NUCLEOTIDE SEQUENCE [LARGE SCALE GENOMIC DNA]</scope>
    <source>
        <strain evidence="10 11">NIH1004</strain>
    </source>
</reference>
<dbReference type="EMBL" id="QUQM01000002">
    <property type="protein sequence ID" value="KAA8652035.1"/>
    <property type="molecule type" value="Genomic_DNA"/>
</dbReference>
<evidence type="ECO:0000256" key="3">
    <source>
        <dbReference type="ARBA" id="ARBA00022927"/>
    </source>
</evidence>
<dbReference type="PANTHER" id="PTHR13003">
    <property type="entry name" value="NUP107-RELATED"/>
    <property type="match status" value="1"/>
</dbReference>